<name>A0A9W7L8E1_9STRA</name>
<dbReference type="EMBL" id="BRYA01001016">
    <property type="protein sequence ID" value="GMI37768.1"/>
    <property type="molecule type" value="Genomic_DNA"/>
</dbReference>
<comment type="caution">
    <text evidence="2">The sequence shown here is derived from an EMBL/GenBank/DDBJ whole genome shotgun (WGS) entry which is preliminary data.</text>
</comment>
<sequence>MKKPHSHKPLFCFSSPTTKTGLLIGLPSSPFPNPIYLVVMPSPFKKPSSSPSRPTKAEILAAVRHNLDKFDQRAQEEKRKEEADHRFARSMLLLSRQDTEEVSASAKLNKRRGGIIHKPDAPVVTSEMLEILSQASQGTAASGSSGAGNTQVTAGVSRQESEEQEEERNRIFTEIQDLKKTMKRHDEPHEVALTIARLYVTLSLQKLSIPFFKMASKIVPYHPPRVHPQDQEIENRKLERMGKDHRAKYLEEKEAEAKLLKEEHAERQRVRVLNAHYEIFLAHLSIHDAESATDHMRAWLRMSRTEGELTEMRLDLDRIISQYHDLNDLGNGHWKDKGYSNVRMRMEGTLGSLRDLHLETLEALLLLEPRNPSHLMKLSRLHAFVRNYERSQHLYEIYIDVTEGAQIADMKSYKHHNFYYDKLTRSPRFRNEFGRSTDDWGYSQGILGAAPSRIASYDIDSAIDRLVDSTRRDFVEFRMGDMAKRTNAAEPSQVSGGKHIGSTTIIYTVPPGGWQDDETPMRTSKGGMRAAQSSGKEVVADDVRRVRHSLSQGYKAPEHSVTRVKNIGDLRKATVTAENSDIYKAAGKLEARENDGLEFVDAKYKLPTESGGGLKLPLPTFSKEGAPHQVKNPAWSKGGTLPPRLHNQHDFREMPHHGLANPDIVVKRATMSVFDAENSRFDLDPVIRYRHNGSDLTAREGQRLERIQAKEGRFGGIVETPIRRRLVQTFAGRVEKPTKVMVDSYSKLDHKLSGKKVKKKTGLAAKKEAVKLQKDIKKKKGAVHTKITHKLERKFTQGLNGRMIPVNTKMRNMNKLDLSSLSEGTGVEE</sequence>
<dbReference type="OrthoDB" id="193373at2759"/>
<evidence type="ECO:0000256" key="1">
    <source>
        <dbReference type="SAM" id="MobiDB-lite"/>
    </source>
</evidence>
<protein>
    <submittedName>
        <fullName evidence="2">Uncharacterized protein</fullName>
    </submittedName>
</protein>
<feature type="compositionally biased region" description="Low complexity" evidence="1">
    <location>
        <begin position="135"/>
        <end position="148"/>
    </location>
</feature>
<gene>
    <name evidence="2" type="ORF">TrCOL_g8574</name>
</gene>
<evidence type="ECO:0000313" key="3">
    <source>
        <dbReference type="Proteomes" id="UP001165065"/>
    </source>
</evidence>
<accession>A0A9W7L8E1</accession>
<proteinExistence type="predicted"/>
<dbReference type="AlphaFoldDB" id="A0A9W7L8E1"/>
<evidence type="ECO:0000313" key="2">
    <source>
        <dbReference type="EMBL" id="GMI37768.1"/>
    </source>
</evidence>
<organism evidence="2 3">
    <name type="scientific">Triparma columacea</name>
    <dbReference type="NCBI Taxonomy" id="722753"/>
    <lineage>
        <taxon>Eukaryota</taxon>
        <taxon>Sar</taxon>
        <taxon>Stramenopiles</taxon>
        <taxon>Ochrophyta</taxon>
        <taxon>Bolidophyceae</taxon>
        <taxon>Parmales</taxon>
        <taxon>Triparmaceae</taxon>
        <taxon>Triparma</taxon>
    </lineage>
</organism>
<dbReference type="Proteomes" id="UP001165065">
    <property type="component" value="Unassembled WGS sequence"/>
</dbReference>
<reference evidence="3" key="1">
    <citation type="journal article" date="2023" name="Commun. Biol.">
        <title>Genome analysis of Parmales, the sister group of diatoms, reveals the evolutionary specialization of diatoms from phago-mixotrophs to photoautotrophs.</title>
        <authorList>
            <person name="Ban H."/>
            <person name="Sato S."/>
            <person name="Yoshikawa S."/>
            <person name="Yamada K."/>
            <person name="Nakamura Y."/>
            <person name="Ichinomiya M."/>
            <person name="Sato N."/>
            <person name="Blanc-Mathieu R."/>
            <person name="Endo H."/>
            <person name="Kuwata A."/>
            <person name="Ogata H."/>
        </authorList>
    </citation>
    <scope>NUCLEOTIDE SEQUENCE [LARGE SCALE GENOMIC DNA]</scope>
</reference>
<keyword evidence="3" id="KW-1185">Reference proteome</keyword>
<feature type="region of interest" description="Disordered" evidence="1">
    <location>
        <begin position="135"/>
        <end position="169"/>
    </location>
</feature>